<dbReference type="SUPFAM" id="SSF53474">
    <property type="entry name" value="alpha/beta-Hydrolases"/>
    <property type="match status" value="1"/>
</dbReference>
<dbReference type="InterPro" id="IPR053145">
    <property type="entry name" value="AB_hydrolase_Est10"/>
</dbReference>
<proteinExistence type="predicted"/>
<keyword evidence="2" id="KW-0378">Hydrolase</keyword>
<dbReference type="PANTHER" id="PTHR43265:SF1">
    <property type="entry name" value="ESTERASE ESTD"/>
    <property type="match status" value="1"/>
</dbReference>
<dbReference type="InterPro" id="IPR029058">
    <property type="entry name" value="AB_hydrolase_fold"/>
</dbReference>
<evidence type="ECO:0000313" key="3">
    <source>
        <dbReference type="Proteomes" id="UP000640786"/>
    </source>
</evidence>
<dbReference type="PANTHER" id="PTHR43265">
    <property type="entry name" value="ESTERASE ESTD"/>
    <property type="match status" value="1"/>
</dbReference>
<name>A0ABR8RAP9_9BACI</name>
<dbReference type="GO" id="GO:0016787">
    <property type="term" value="F:hydrolase activity"/>
    <property type="evidence" value="ECO:0007669"/>
    <property type="project" value="UniProtKB-KW"/>
</dbReference>
<evidence type="ECO:0000259" key="1">
    <source>
        <dbReference type="Pfam" id="PF12146"/>
    </source>
</evidence>
<accession>A0ABR8RAP9</accession>
<organism evidence="2 3">
    <name type="scientific">Psychrobacillus faecigallinarum</name>
    <dbReference type="NCBI Taxonomy" id="2762235"/>
    <lineage>
        <taxon>Bacteria</taxon>
        <taxon>Bacillati</taxon>
        <taxon>Bacillota</taxon>
        <taxon>Bacilli</taxon>
        <taxon>Bacillales</taxon>
        <taxon>Bacillaceae</taxon>
        <taxon>Psychrobacillus</taxon>
    </lineage>
</organism>
<comment type="caution">
    <text evidence="2">The sequence shown here is derived from an EMBL/GenBank/DDBJ whole genome shotgun (WGS) entry which is preliminary data.</text>
</comment>
<sequence>MEIINKKGLILTLIFLFIILSACSNKQEVNDVSKGKDESKKTVSLETVEGIWEGSINVPNQPLPITIQFTKEKGSISIPIQGLNDHPLTNITLNDTDITFNMPLPGQKISFLGKLENEKIAGTFTQQGQSFPFELSKVNELEGTAEHLEEIEVMGGKMIGQIEVPEGEGPFPLMIILAGSGPTDRNGNSLVMAGKNNSLKMIAEELAAEGIASIRYDKRGVGQNIDLATKEEELRFHHYIEDAEAWANFAKDDERFSDIGFIGHSEGSLIGMVAAKEVEASIFISLAGAGRPIDEILKEQLSAQLPNNLMEESQKILEKLKQGQQVDEVSNELQSIFRPSVQPYMISWLQYNPAEQIQQLDSRVLIVNGTLDMQVPSNDAKLLHQAKGDSELLIIEKMNHVLKESPDDEAGNMATYTDPSLPLADGLVEGILKFIK</sequence>
<dbReference type="Pfam" id="PF12146">
    <property type="entry name" value="Hydrolase_4"/>
    <property type="match status" value="1"/>
</dbReference>
<evidence type="ECO:0000313" key="2">
    <source>
        <dbReference type="EMBL" id="MBD7944863.1"/>
    </source>
</evidence>
<dbReference type="Proteomes" id="UP000640786">
    <property type="component" value="Unassembled WGS sequence"/>
</dbReference>
<dbReference type="InterPro" id="IPR022742">
    <property type="entry name" value="Hydrolase_4"/>
</dbReference>
<dbReference type="Gene3D" id="3.40.50.1820">
    <property type="entry name" value="alpha/beta hydrolase"/>
    <property type="match status" value="1"/>
</dbReference>
<reference evidence="2 3" key="1">
    <citation type="submission" date="2020-08" db="EMBL/GenBank/DDBJ databases">
        <title>A Genomic Blueprint of the Chicken Gut Microbiome.</title>
        <authorList>
            <person name="Gilroy R."/>
            <person name="Ravi A."/>
            <person name="Getino M."/>
            <person name="Pursley I."/>
            <person name="Horton D.L."/>
            <person name="Alikhan N.-F."/>
            <person name="Baker D."/>
            <person name="Gharbi K."/>
            <person name="Hall N."/>
            <person name="Watson M."/>
            <person name="Adriaenssens E.M."/>
            <person name="Foster-Nyarko E."/>
            <person name="Jarju S."/>
            <person name="Secka A."/>
            <person name="Antonio M."/>
            <person name="Oren A."/>
            <person name="Chaudhuri R."/>
            <person name="La Ragione R.M."/>
            <person name="Hildebrand F."/>
            <person name="Pallen M.J."/>
        </authorList>
    </citation>
    <scope>NUCLEOTIDE SEQUENCE [LARGE SCALE GENOMIC DNA]</scope>
    <source>
        <strain evidence="2 3">Sa2BUA9</strain>
    </source>
</reference>
<gene>
    <name evidence="2" type="ORF">H9650_12125</name>
</gene>
<dbReference type="PROSITE" id="PS51257">
    <property type="entry name" value="PROKAR_LIPOPROTEIN"/>
    <property type="match status" value="1"/>
</dbReference>
<feature type="domain" description="Serine aminopeptidase S33" evidence="1">
    <location>
        <begin position="200"/>
        <end position="379"/>
    </location>
</feature>
<keyword evidence="3" id="KW-1185">Reference proteome</keyword>
<protein>
    <submittedName>
        <fullName evidence="2">Alpha/beta hydrolase</fullName>
    </submittedName>
</protein>
<dbReference type="EMBL" id="JACSQO010000005">
    <property type="protein sequence ID" value="MBD7944863.1"/>
    <property type="molecule type" value="Genomic_DNA"/>
</dbReference>